<dbReference type="EMBL" id="SNWP01000011">
    <property type="protein sequence ID" value="TDO27009.1"/>
    <property type="molecule type" value="Genomic_DNA"/>
</dbReference>
<accession>A0A4R6IWC9</accession>
<feature type="transmembrane region" description="Helical" evidence="1">
    <location>
        <begin position="146"/>
        <end position="163"/>
    </location>
</feature>
<name>A0A4R6IWC9_9BACT</name>
<dbReference type="Pfam" id="PF12412">
    <property type="entry name" value="DUF3667"/>
    <property type="match status" value="1"/>
</dbReference>
<dbReference type="AlphaFoldDB" id="A0A4R6IWC9"/>
<evidence type="ECO:0000313" key="3">
    <source>
        <dbReference type="Proteomes" id="UP000295741"/>
    </source>
</evidence>
<keyword evidence="1" id="KW-1133">Transmembrane helix</keyword>
<sequence length="265" mass="30620">MESMYCVNCNRPLNPDFKVCPECGQKIKIHRFTLSHILHELLHAFTHADKGALHLLKELAIRPGIVLQEYILEGKRKKYFNPFTLLLIILGFSVFMNSIFHPFQKNQYITQEQMAKAKTKEEKAVYQRVTEVQANINVFMEKKTNIMTFITAPIMAFAFWLVFKGKKLNYSEHLVSYLMLTSVLSLISTLTFVPLMTTINKDWIPLLLAVNLLIQIIYTTYAYTKLLRLKGFGEIALVAAANILGMFFTMLMVMIATIVYFLVTW</sequence>
<comment type="caution">
    <text evidence="2">The sequence shown here is derived from an EMBL/GenBank/DDBJ whole genome shotgun (WGS) entry which is preliminary data.</text>
</comment>
<evidence type="ECO:0000313" key="2">
    <source>
        <dbReference type="EMBL" id="TDO27009.1"/>
    </source>
</evidence>
<organism evidence="2 3">
    <name type="scientific">Sediminibacterium goheungense</name>
    <dbReference type="NCBI Taxonomy" id="1086393"/>
    <lineage>
        <taxon>Bacteria</taxon>
        <taxon>Pseudomonadati</taxon>
        <taxon>Bacteroidota</taxon>
        <taxon>Chitinophagia</taxon>
        <taxon>Chitinophagales</taxon>
        <taxon>Chitinophagaceae</taxon>
        <taxon>Sediminibacterium</taxon>
    </lineage>
</organism>
<protein>
    <submittedName>
        <fullName evidence="2">Uncharacterized protein DUF3667</fullName>
    </submittedName>
</protein>
<reference evidence="2 3" key="1">
    <citation type="submission" date="2019-03" db="EMBL/GenBank/DDBJ databases">
        <title>Genomic Encyclopedia of Archaeal and Bacterial Type Strains, Phase II (KMG-II): from individual species to whole genera.</title>
        <authorList>
            <person name="Goeker M."/>
        </authorList>
    </citation>
    <scope>NUCLEOTIDE SEQUENCE [LARGE SCALE GENOMIC DNA]</scope>
    <source>
        <strain evidence="2 3">DSM 28323</strain>
    </source>
</reference>
<keyword evidence="1" id="KW-0472">Membrane</keyword>
<feature type="transmembrane region" description="Helical" evidence="1">
    <location>
        <begin position="79"/>
        <end position="100"/>
    </location>
</feature>
<gene>
    <name evidence="2" type="ORF">BC659_2325</name>
</gene>
<keyword evidence="3" id="KW-1185">Reference proteome</keyword>
<feature type="transmembrane region" description="Helical" evidence="1">
    <location>
        <begin position="203"/>
        <end position="223"/>
    </location>
</feature>
<dbReference type="RefSeq" id="WP_162847412.1">
    <property type="nucleotide sequence ID" value="NZ_SNWP01000011.1"/>
</dbReference>
<dbReference type="Proteomes" id="UP000295741">
    <property type="component" value="Unassembled WGS sequence"/>
</dbReference>
<feature type="transmembrane region" description="Helical" evidence="1">
    <location>
        <begin position="235"/>
        <end position="263"/>
    </location>
</feature>
<keyword evidence="1" id="KW-0812">Transmembrane</keyword>
<evidence type="ECO:0000256" key="1">
    <source>
        <dbReference type="SAM" id="Phobius"/>
    </source>
</evidence>
<proteinExistence type="predicted"/>
<feature type="transmembrane region" description="Helical" evidence="1">
    <location>
        <begin position="175"/>
        <end position="197"/>
    </location>
</feature>
<dbReference type="InterPro" id="IPR022134">
    <property type="entry name" value="DUF3667"/>
</dbReference>